<reference evidence="1 2" key="1">
    <citation type="submission" date="2021-12" db="EMBL/GenBank/DDBJ databases">
        <title>Discovery of the Pendulisporaceae a myxobacterial family with distinct sporulation behavior and unique specialized metabolism.</title>
        <authorList>
            <person name="Garcia R."/>
            <person name="Popoff A."/>
            <person name="Bader C.D."/>
            <person name="Loehr J."/>
            <person name="Walesch S."/>
            <person name="Walt C."/>
            <person name="Boldt J."/>
            <person name="Bunk B."/>
            <person name="Haeckl F.J.F.P.J."/>
            <person name="Gunesch A.P."/>
            <person name="Birkelbach J."/>
            <person name="Nuebel U."/>
            <person name="Pietschmann T."/>
            <person name="Bach T."/>
            <person name="Mueller R."/>
        </authorList>
    </citation>
    <scope>NUCLEOTIDE SEQUENCE [LARGE SCALE GENOMIC DNA]</scope>
    <source>
        <strain evidence="1 2">MSr12523</strain>
    </source>
</reference>
<organism evidence="1 2">
    <name type="scientific">Pendulispora brunnea</name>
    <dbReference type="NCBI Taxonomy" id="2905690"/>
    <lineage>
        <taxon>Bacteria</taxon>
        <taxon>Pseudomonadati</taxon>
        <taxon>Myxococcota</taxon>
        <taxon>Myxococcia</taxon>
        <taxon>Myxococcales</taxon>
        <taxon>Sorangiineae</taxon>
        <taxon>Pendulisporaceae</taxon>
        <taxon>Pendulispora</taxon>
    </lineage>
</organism>
<sequence>MKHVLFVSKPIVPPWHDGSKNLVRDIAMHLTRARPTVMTTERAAPLGGRVVSDPIYREPGGFSPGVLTNARVVRRLLSDRGHDVWHFVFAPNVASSTAARVSIATRRTLGWNGHVVQTIASAPRRFELAPSLLFGDAVVALTEWTRARLLAEGVEGSKLRVIPPCSAAPRAVAPAEITQLREELDLGSGPILLYPGDYEVSHGAETVARSVAAIVRAVPEARVVFACRPKTPRAQEARASVERILADAHLLHRTRHVGQMADIIPLLAAASAVLFPVDDLYGKVDLPIVLLEALSLGIPMILARGGPLEALSAADFVDPGDADALARTAVAILRDGSDRPQRARALYAERFAPPVVAALYDELYEQLRR</sequence>
<dbReference type="RefSeq" id="WP_394848244.1">
    <property type="nucleotide sequence ID" value="NZ_CP089982.1"/>
</dbReference>
<dbReference type="Pfam" id="PF13692">
    <property type="entry name" value="Glyco_trans_1_4"/>
    <property type="match status" value="1"/>
</dbReference>
<dbReference type="PANTHER" id="PTHR12526">
    <property type="entry name" value="GLYCOSYLTRANSFERASE"/>
    <property type="match status" value="1"/>
</dbReference>
<protein>
    <submittedName>
        <fullName evidence="1">Glycosyltransferase family 4 protein</fullName>
    </submittedName>
</protein>
<name>A0ABZ2KG05_9BACT</name>
<proteinExistence type="predicted"/>
<dbReference type="Proteomes" id="UP001379533">
    <property type="component" value="Chromosome"/>
</dbReference>
<accession>A0ABZ2KG05</accession>
<dbReference type="Gene3D" id="3.40.50.2000">
    <property type="entry name" value="Glycogen Phosphorylase B"/>
    <property type="match status" value="2"/>
</dbReference>
<evidence type="ECO:0000313" key="2">
    <source>
        <dbReference type="Proteomes" id="UP001379533"/>
    </source>
</evidence>
<dbReference type="EMBL" id="CP089982">
    <property type="protein sequence ID" value="WXA97622.1"/>
    <property type="molecule type" value="Genomic_DNA"/>
</dbReference>
<gene>
    <name evidence="1" type="ORF">LZC95_12350</name>
</gene>
<keyword evidence="2" id="KW-1185">Reference proteome</keyword>
<dbReference type="SUPFAM" id="SSF53756">
    <property type="entry name" value="UDP-Glycosyltransferase/glycogen phosphorylase"/>
    <property type="match status" value="1"/>
</dbReference>
<evidence type="ECO:0000313" key="1">
    <source>
        <dbReference type="EMBL" id="WXA97622.1"/>
    </source>
</evidence>
<dbReference type="CDD" id="cd03801">
    <property type="entry name" value="GT4_PimA-like"/>
    <property type="match status" value="1"/>
</dbReference>